<protein>
    <submittedName>
        <fullName evidence="2">Uncharacterized protein</fullName>
    </submittedName>
</protein>
<evidence type="ECO:0000313" key="3">
    <source>
        <dbReference type="Proteomes" id="UP001175227"/>
    </source>
</evidence>
<dbReference type="AlphaFoldDB" id="A0AA39PIK9"/>
<proteinExistence type="predicted"/>
<feature type="region of interest" description="Disordered" evidence="1">
    <location>
        <begin position="46"/>
        <end position="71"/>
    </location>
</feature>
<gene>
    <name evidence="2" type="ORF">IW261DRAFT_869461</name>
</gene>
<evidence type="ECO:0000256" key="1">
    <source>
        <dbReference type="SAM" id="MobiDB-lite"/>
    </source>
</evidence>
<accession>A0AA39PIK9</accession>
<organism evidence="2 3">
    <name type="scientific">Armillaria novae-zelandiae</name>
    <dbReference type="NCBI Taxonomy" id="153914"/>
    <lineage>
        <taxon>Eukaryota</taxon>
        <taxon>Fungi</taxon>
        <taxon>Dikarya</taxon>
        <taxon>Basidiomycota</taxon>
        <taxon>Agaricomycotina</taxon>
        <taxon>Agaricomycetes</taxon>
        <taxon>Agaricomycetidae</taxon>
        <taxon>Agaricales</taxon>
        <taxon>Marasmiineae</taxon>
        <taxon>Physalacriaceae</taxon>
        <taxon>Armillaria</taxon>
    </lineage>
</organism>
<reference evidence="2" key="1">
    <citation type="submission" date="2023-06" db="EMBL/GenBank/DDBJ databases">
        <authorList>
            <consortium name="Lawrence Berkeley National Laboratory"/>
            <person name="Ahrendt S."/>
            <person name="Sahu N."/>
            <person name="Indic B."/>
            <person name="Wong-Bajracharya J."/>
            <person name="Merenyi Z."/>
            <person name="Ke H.-M."/>
            <person name="Monk M."/>
            <person name="Kocsube S."/>
            <person name="Drula E."/>
            <person name="Lipzen A."/>
            <person name="Balint B."/>
            <person name="Henrissat B."/>
            <person name="Andreopoulos B."/>
            <person name="Martin F.M."/>
            <person name="Harder C.B."/>
            <person name="Rigling D."/>
            <person name="Ford K.L."/>
            <person name="Foster G.D."/>
            <person name="Pangilinan J."/>
            <person name="Papanicolaou A."/>
            <person name="Barry K."/>
            <person name="LaButti K."/>
            <person name="Viragh M."/>
            <person name="Koriabine M."/>
            <person name="Yan M."/>
            <person name="Riley R."/>
            <person name="Champramary S."/>
            <person name="Plett K.L."/>
            <person name="Tsai I.J."/>
            <person name="Slot J."/>
            <person name="Sipos G."/>
            <person name="Plett J."/>
            <person name="Nagy L.G."/>
            <person name="Grigoriev I.V."/>
        </authorList>
    </citation>
    <scope>NUCLEOTIDE SEQUENCE</scope>
    <source>
        <strain evidence="2">ICMP 16352</strain>
    </source>
</reference>
<dbReference type="Proteomes" id="UP001175227">
    <property type="component" value="Unassembled WGS sequence"/>
</dbReference>
<feature type="compositionally biased region" description="Basic and acidic residues" evidence="1">
    <location>
        <begin position="46"/>
        <end position="56"/>
    </location>
</feature>
<name>A0AA39PIK9_9AGAR</name>
<comment type="caution">
    <text evidence="2">The sequence shown here is derived from an EMBL/GenBank/DDBJ whole genome shotgun (WGS) entry which is preliminary data.</text>
</comment>
<feature type="compositionally biased region" description="Basic residues" evidence="1">
    <location>
        <begin position="57"/>
        <end position="71"/>
    </location>
</feature>
<dbReference type="EMBL" id="JAUEPR010000005">
    <property type="protein sequence ID" value="KAK0484953.1"/>
    <property type="molecule type" value="Genomic_DNA"/>
</dbReference>
<evidence type="ECO:0000313" key="2">
    <source>
        <dbReference type="EMBL" id="KAK0484953.1"/>
    </source>
</evidence>
<sequence>MPVSSRQTRHLSTVATTSTNMRFSLAALIPLAVLIAPVLSGTIGARDPERKGEHKDEHKHKVKHVKGHHHKERDIDIDIGGNWKPTWTWPGSGKQCPSDVHKDCPCLKDSECGFKCPQQWPVTNCTWEPVFENKTGWKDWKAGKYTPITVGYVNKDTFEPDCKNLCEAHEKCHSCQGAFTAHTHSSNLRLTVLLVFSQEKEEQSICALCGKTIDLATWKVDFEEDHKDHKDHYTSCWNAQY</sequence>
<keyword evidence="3" id="KW-1185">Reference proteome</keyword>